<dbReference type="InterPro" id="IPR046341">
    <property type="entry name" value="SET_dom_sf"/>
</dbReference>
<dbReference type="OrthoDB" id="1426665at2759"/>
<dbReference type="GO" id="GO:0030170">
    <property type="term" value="F:pyridoxal phosphate binding"/>
    <property type="evidence" value="ECO:0007669"/>
    <property type="project" value="InterPro"/>
</dbReference>
<dbReference type="InterPro" id="IPR029480">
    <property type="entry name" value="Transpos_assoc"/>
</dbReference>
<dbReference type="SUPFAM" id="SSF82199">
    <property type="entry name" value="SET domain"/>
    <property type="match status" value="1"/>
</dbReference>
<keyword evidence="1" id="KW-0812">Transmembrane</keyword>
<evidence type="ECO:0000256" key="1">
    <source>
        <dbReference type="SAM" id="Phobius"/>
    </source>
</evidence>
<reference evidence="5 6" key="1">
    <citation type="journal article" date="2020" name="IScience">
        <title>Genome Sequencing of the Endangered Kingdonia uniflora (Circaeasteraceae, Ranunculales) Reveals Potential Mechanisms of Evolutionary Specialization.</title>
        <authorList>
            <person name="Sun Y."/>
            <person name="Deng T."/>
            <person name="Zhang A."/>
            <person name="Moore M.J."/>
            <person name="Landis J.B."/>
            <person name="Lin N."/>
            <person name="Zhang H."/>
            <person name="Zhang X."/>
            <person name="Huang J."/>
            <person name="Zhang X."/>
            <person name="Sun H."/>
            <person name="Wang H."/>
        </authorList>
    </citation>
    <scope>NUCLEOTIDE SEQUENCE [LARGE SCALE GENOMIC DNA]</scope>
    <source>
        <strain evidence="5">TB1705</strain>
        <tissue evidence="5">Leaf</tissue>
    </source>
</reference>
<dbReference type="Gene3D" id="3.90.1410.10">
    <property type="entry name" value="set domain protein methyltransferase, domain 1"/>
    <property type="match status" value="1"/>
</dbReference>
<dbReference type="EMBL" id="JACGCM010001471">
    <property type="protein sequence ID" value="KAF6154650.1"/>
    <property type="molecule type" value="Genomic_DNA"/>
</dbReference>
<evidence type="ECO:0000259" key="2">
    <source>
        <dbReference type="Pfam" id="PF00155"/>
    </source>
</evidence>
<dbReference type="Pfam" id="PF00155">
    <property type="entry name" value="Aminotran_1_2"/>
    <property type="match status" value="1"/>
</dbReference>
<keyword evidence="1" id="KW-0472">Membrane</keyword>
<dbReference type="Pfam" id="PF13963">
    <property type="entry name" value="Transpos_assoc"/>
    <property type="match status" value="1"/>
</dbReference>
<dbReference type="InterPro" id="IPR015424">
    <property type="entry name" value="PyrdxlP-dep_Trfase"/>
</dbReference>
<evidence type="ECO:0000259" key="3">
    <source>
        <dbReference type="Pfam" id="PF09273"/>
    </source>
</evidence>
<protein>
    <submittedName>
        <fullName evidence="5">Uncharacterized protein</fullName>
    </submittedName>
</protein>
<dbReference type="Proteomes" id="UP000541444">
    <property type="component" value="Unassembled WGS sequence"/>
</dbReference>
<dbReference type="PANTHER" id="PTHR47087">
    <property type="entry name" value="METHIONINE S-METHYLTRANSFERASE"/>
    <property type="match status" value="1"/>
</dbReference>
<dbReference type="SUPFAM" id="SSF53383">
    <property type="entry name" value="PLP-dependent transferases"/>
    <property type="match status" value="1"/>
</dbReference>
<comment type="caution">
    <text evidence="5">The sequence shown here is derived from an EMBL/GenBank/DDBJ whole genome shotgun (WGS) entry which is preliminary data.</text>
</comment>
<dbReference type="Gene3D" id="3.40.640.10">
    <property type="entry name" value="Type I PLP-dependent aspartate aminotransferase-like (Major domain)"/>
    <property type="match status" value="1"/>
</dbReference>
<evidence type="ECO:0000259" key="4">
    <source>
        <dbReference type="Pfam" id="PF13963"/>
    </source>
</evidence>
<organism evidence="5 6">
    <name type="scientific">Kingdonia uniflora</name>
    <dbReference type="NCBI Taxonomy" id="39325"/>
    <lineage>
        <taxon>Eukaryota</taxon>
        <taxon>Viridiplantae</taxon>
        <taxon>Streptophyta</taxon>
        <taxon>Embryophyta</taxon>
        <taxon>Tracheophyta</taxon>
        <taxon>Spermatophyta</taxon>
        <taxon>Magnoliopsida</taxon>
        <taxon>Ranunculales</taxon>
        <taxon>Circaeasteraceae</taxon>
        <taxon>Kingdonia</taxon>
    </lineage>
</organism>
<keyword evidence="1" id="KW-1133">Transmembrane helix</keyword>
<dbReference type="InterPro" id="IPR036464">
    <property type="entry name" value="Rubisco_LSMT_subst-bd_sf"/>
</dbReference>
<evidence type="ECO:0000313" key="5">
    <source>
        <dbReference type="EMBL" id="KAF6154650.1"/>
    </source>
</evidence>
<dbReference type="PANTHER" id="PTHR47087:SF1">
    <property type="entry name" value="METHIONINE S-METHYLTRANSFERASE"/>
    <property type="match status" value="1"/>
</dbReference>
<feature type="domain" description="Transposase-associated" evidence="4">
    <location>
        <begin position="7"/>
        <end position="80"/>
    </location>
</feature>
<dbReference type="InterPro" id="IPR015421">
    <property type="entry name" value="PyrdxlP-dep_Trfase_major"/>
</dbReference>
<dbReference type="Pfam" id="PF09273">
    <property type="entry name" value="Rubis-subs-bind"/>
    <property type="match status" value="1"/>
</dbReference>
<feature type="domain" description="Rubisco LSMT substrate-binding" evidence="3">
    <location>
        <begin position="579"/>
        <end position="634"/>
    </location>
</feature>
<dbReference type="Gene3D" id="3.90.1420.10">
    <property type="entry name" value="Rubisco LSMT, substrate-binding domain"/>
    <property type="match status" value="1"/>
</dbReference>
<dbReference type="InterPro" id="IPR004839">
    <property type="entry name" value="Aminotransferase_I/II_large"/>
</dbReference>
<gene>
    <name evidence="5" type="ORF">GIB67_000534</name>
</gene>
<evidence type="ECO:0000313" key="6">
    <source>
        <dbReference type="Proteomes" id="UP000541444"/>
    </source>
</evidence>
<keyword evidence="6" id="KW-1185">Reference proteome</keyword>
<proteinExistence type="predicted"/>
<accession>A0A7J7MIN1</accession>
<feature type="transmembrane region" description="Helical" evidence="1">
    <location>
        <begin position="466"/>
        <end position="487"/>
    </location>
</feature>
<dbReference type="InterPro" id="IPR015353">
    <property type="entry name" value="Rubisco_LSMT_subst-bd"/>
</dbReference>
<feature type="domain" description="Aminotransferase class I/classII large" evidence="2">
    <location>
        <begin position="318"/>
        <end position="406"/>
    </location>
</feature>
<dbReference type="AlphaFoldDB" id="A0A7J7MIN1"/>
<name>A0A7J7MIN1_9MAGN</name>
<sequence>MSSSIDKRWIKLRNPDINFLKGTNIFRKFAKKHLPDSETIHYPYSRCRNQVIPISYNDVVIDLMKHEFTETYTTWIYHGESEVTQGTDVAEHYFDDEYLRNLSTALNNSLDQENSVVPYSFHNTSETVELEKVASSKATGEDPAIEFSKVVHDTMNVLYPECKGFTVLAFVTILYKLKVKHNWGEISFTEFLQMQDNYGASGYFLETGGTNKRIHVESMKLTEVSASDKLKSFRASQELADRHPPAQRECTNAKSTEMIGFSRSAISVLNDAEFSSNEADNSSLIQMDVDQSFLSVSALVKAAIFESGTLCFSTGTNGNYVAAAKFLKENVVNIPTNISTGFKLTVDVLAELLQEVDKPWVYLSGPTINPTGLFYSNGEIQEILSVSTKYEARVVIDTSFSGLEFNIEGWGGWNLEESLLKLDLLPKSSFCVSLFGGLSIEMLTDRLAFGFLVFNKETFKWSFNILFSRLLSINMLLVLLSFLIQFFQKLKPSVQLPSLNERVALVPWVDMLNHSCEVFPIFEYYLLVFTTDRPYQPGELVFISYGKKSNGELLLSYGFVSKEGTNPSDSTNLSVSLNKTDVCCKEKLKVIRKHGLSASECFPIQIIGWPVELMAYAYLVVSPPTMAKQFEEVQYLNPLEWYKYLFVMNILRRRLRDMKIGKLRSLLIFNGFFKLFE</sequence>